<organism evidence="3 4">
    <name type="scientific">Romanomermis culicivorax</name>
    <name type="common">Nematode worm</name>
    <dbReference type="NCBI Taxonomy" id="13658"/>
    <lineage>
        <taxon>Eukaryota</taxon>
        <taxon>Metazoa</taxon>
        <taxon>Ecdysozoa</taxon>
        <taxon>Nematoda</taxon>
        <taxon>Enoplea</taxon>
        <taxon>Dorylaimia</taxon>
        <taxon>Mermithida</taxon>
        <taxon>Mermithoidea</taxon>
        <taxon>Mermithidae</taxon>
        <taxon>Romanomermis</taxon>
    </lineage>
</organism>
<feature type="region of interest" description="Disordered" evidence="1">
    <location>
        <begin position="160"/>
        <end position="189"/>
    </location>
</feature>
<name>A0A915JPJ5_ROMCU</name>
<reference evidence="4" key="1">
    <citation type="submission" date="2022-11" db="UniProtKB">
        <authorList>
            <consortium name="WormBaseParasite"/>
        </authorList>
    </citation>
    <scope>IDENTIFICATION</scope>
</reference>
<dbReference type="PROSITE" id="PS51029">
    <property type="entry name" value="MADF"/>
    <property type="match status" value="1"/>
</dbReference>
<feature type="domain" description="MADF" evidence="2">
    <location>
        <begin position="60"/>
        <end position="144"/>
    </location>
</feature>
<accession>A0A915JPJ5</accession>
<evidence type="ECO:0000313" key="4">
    <source>
        <dbReference type="WBParaSite" id="nRc.2.0.1.t28013-RA"/>
    </source>
</evidence>
<dbReference type="InterPro" id="IPR039353">
    <property type="entry name" value="TF_Adf1"/>
</dbReference>
<protein>
    <submittedName>
        <fullName evidence="4">MADF domain-containing protein</fullName>
    </submittedName>
</protein>
<dbReference type="AlphaFoldDB" id="A0A915JPJ5"/>
<dbReference type="Proteomes" id="UP000887565">
    <property type="component" value="Unplaced"/>
</dbReference>
<dbReference type="InterPro" id="IPR006578">
    <property type="entry name" value="MADF-dom"/>
</dbReference>
<sequence length="257" mass="29228">MAEMAKQILTSFAKWRNGLREKNTDQKFPLSVGKYNCNFAENDQEMENQAFENNNIDHESFISEIQAKSVLWDPTSKNKILKEKAWVDISKKLNTSVKKCQNFWKNLRHQNVKKNKTIEQMPSSSAATKDEDFQSMTFLNIVKVEKRSISNFDTASRCTVPEVETSDDGKSEFDQTSMAEAGSSGDEEDQIELEDINSMQAVQRGKLDTDASVFYLNLEQPVVANNLIKSPLIEQPKFRRAIKFLAQVAQPGLCKKA</sequence>
<evidence type="ECO:0000313" key="3">
    <source>
        <dbReference type="Proteomes" id="UP000887565"/>
    </source>
</evidence>
<dbReference type="WBParaSite" id="nRc.2.0.1.t28013-RA">
    <property type="protein sequence ID" value="nRc.2.0.1.t28013-RA"/>
    <property type="gene ID" value="nRc.2.0.1.g28013"/>
</dbReference>
<dbReference type="SMART" id="SM00595">
    <property type="entry name" value="MADF"/>
    <property type="match status" value="1"/>
</dbReference>
<dbReference type="PANTHER" id="PTHR12243:SF67">
    <property type="entry name" value="COREPRESSOR OF PANGOLIN, ISOFORM A-RELATED"/>
    <property type="match status" value="1"/>
</dbReference>
<proteinExistence type="predicted"/>
<keyword evidence="3" id="KW-1185">Reference proteome</keyword>
<evidence type="ECO:0000259" key="2">
    <source>
        <dbReference type="PROSITE" id="PS51029"/>
    </source>
</evidence>
<dbReference type="PANTHER" id="PTHR12243">
    <property type="entry name" value="MADF DOMAIN TRANSCRIPTION FACTOR"/>
    <property type="match status" value="1"/>
</dbReference>
<dbReference type="Pfam" id="PF10545">
    <property type="entry name" value="MADF_DNA_bdg"/>
    <property type="match status" value="1"/>
</dbReference>
<evidence type="ECO:0000256" key="1">
    <source>
        <dbReference type="SAM" id="MobiDB-lite"/>
    </source>
</evidence>